<feature type="domain" description="GGDEF" evidence="2">
    <location>
        <begin position="562"/>
        <end position="695"/>
    </location>
</feature>
<dbReference type="Gene3D" id="3.30.70.270">
    <property type="match status" value="1"/>
</dbReference>
<dbReference type="PANTHER" id="PTHR33121">
    <property type="entry name" value="CYCLIC DI-GMP PHOSPHODIESTERASE PDEF"/>
    <property type="match status" value="1"/>
</dbReference>
<dbReference type="EMBL" id="JAVDWO010000009">
    <property type="protein sequence ID" value="MDR7193705.1"/>
    <property type="molecule type" value="Genomic_DNA"/>
</dbReference>
<dbReference type="Gene3D" id="3.20.20.450">
    <property type="entry name" value="EAL domain"/>
    <property type="match status" value="1"/>
</dbReference>
<dbReference type="SMART" id="SM00052">
    <property type="entry name" value="EAL"/>
    <property type="match status" value="1"/>
</dbReference>
<dbReference type="SUPFAM" id="SSF55781">
    <property type="entry name" value="GAF domain-like"/>
    <property type="match status" value="2"/>
</dbReference>
<organism evidence="3 4">
    <name type="scientific">Luteimonas terrae</name>
    <dbReference type="NCBI Taxonomy" id="1530191"/>
    <lineage>
        <taxon>Bacteria</taxon>
        <taxon>Pseudomonadati</taxon>
        <taxon>Pseudomonadota</taxon>
        <taxon>Gammaproteobacteria</taxon>
        <taxon>Lysobacterales</taxon>
        <taxon>Lysobacteraceae</taxon>
        <taxon>Luteimonas</taxon>
    </lineage>
</organism>
<dbReference type="InterPro" id="IPR029016">
    <property type="entry name" value="GAF-like_dom_sf"/>
</dbReference>
<dbReference type="CDD" id="cd01948">
    <property type="entry name" value="EAL"/>
    <property type="match status" value="1"/>
</dbReference>
<name>A0ABU1XY51_9GAMM</name>
<dbReference type="Gene3D" id="3.30.450.40">
    <property type="match status" value="2"/>
</dbReference>
<comment type="caution">
    <text evidence="3">The sequence shown here is derived from an EMBL/GenBank/DDBJ whole genome shotgun (WGS) entry which is preliminary data.</text>
</comment>
<sequence>MPAFERVLLDAAGPEPVLHLLQAMTPQPVAMVAWSQWPHEPQCWAVNGERAPAVELARRAVDARRGGGQAPAGTRVLCHDGDSAAVLLGDGLEVLDTARLDVIAQRMAELLTAQRLRGAVARLAHAEKLQHALFAIADMAGSNRDMPTLLRGLHGIIGGLMYAENFYIALLDHTRQSVRFIYFADAYNDEKYSPTEDVPIAKLERGLTWYVLHDCIPLWGPLERLREQVSGPLQARGAPSLDWLGVPMLRDGLAVGALVVQSYRDDVAPYSASDSAVLAFVAEHVLNAVERKQSQETLERHVAERTHQLALANADLQKQVSERLRAEHLQAALYRIAALAMSDDDDSFRFYQQVHQTVGELINTDNFYIALLDDTRTHLHFPYSVDDKDAGRKPRRLGRGLSEYIIRHGKPLLADARDVEALVASGELERAGSTGAESVSWLGAPLYVDEEIIGLVAVQSYRSDVIYDTGDAELLNFVSSQIANSLQRRRAAERLRTLNAELEARVEARTRELSEQIAVREHVEAQLKHQVMHDPLTGLPNRLYLRERLESALAQLQRNPTRRVSLLYLDVDRFKLFNDSLGHLAGDDVLREVARRLGTCVRAPDLVARLSGDEFAILLEDTSGPRAACKVAQRVLDLFVEPMQIAGRLLQGSTSIGIAIADARYQHIDALLHDADVALYRAKRAGRARYVMFDETLQRAAMDVLELEHELRAALIRNEFEPFFQPLVRLEDGQIVGYEALIRWRHPTRGVLAPGEFLGVAEESGLIEAIDWQMYRLACAAAVGFVRGDEFITLNISPRHFQNEDFDTRLLTMVEASGFEPSRLHIEVTEGTLLGEPDAVARILERLRAAGVEAALDDFGTGYSSLSYVHRFPLKMIKIDRSFIDPLGSDAAQRSSVIIGAILALSHSLGLDVLAEGIETEAQSTHLQRMGCLYGQGYHFGRPQPAAHWGRHALTRA</sequence>
<dbReference type="SUPFAM" id="SSF55073">
    <property type="entry name" value="Nucleotide cyclase"/>
    <property type="match status" value="1"/>
</dbReference>
<protein>
    <submittedName>
        <fullName evidence="3">Diguanylate cyclase (GGDEF)-like protein</fullName>
    </submittedName>
</protein>
<proteinExistence type="predicted"/>
<accession>A0ABU1XY51</accession>
<dbReference type="InterPro" id="IPR029787">
    <property type="entry name" value="Nucleotide_cyclase"/>
</dbReference>
<evidence type="ECO:0000259" key="1">
    <source>
        <dbReference type="PROSITE" id="PS50883"/>
    </source>
</evidence>
<dbReference type="NCBIfam" id="TIGR00254">
    <property type="entry name" value="GGDEF"/>
    <property type="match status" value="1"/>
</dbReference>
<dbReference type="SUPFAM" id="SSF141868">
    <property type="entry name" value="EAL domain-like"/>
    <property type="match status" value="1"/>
</dbReference>
<dbReference type="Pfam" id="PF00990">
    <property type="entry name" value="GGDEF"/>
    <property type="match status" value="1"/>
</dbReference>
<dbReference type="InterPro" id="IPR000160">
    <property type="entry name" value="GGDEF_dom"/>
</dbReference>
<dbReference type="SMART" id="SM00267">
    <property type="entry name" value="GGDEF"/>
    <property type="match status" value="1"/>
</dbReference>
<dbReference type="PROSITE" id="PS50883">
    <property type="entry name" value="EAL"/>
    <property type="match status" value="1"/>
</dbReference>
<dbReference type="InterPro" id="IPR001633">
    <property type="entry name" value="EAL_dom"/>
</dbReference>
<evidence type="ECO:0000259" key="2">
    <source>
        <dbReference type="PROSITE" id="PS50887"/>
    </source>
</evidence>
<reference evidence="3 4" key="1">
    <citation type="submission" date="2023-07" db="EMBL/GenBank/DDBJ databases">
        <title>Sorghum-associated microbial communities from plants grown in Nebraska, USA.</title>
        <authorList>
            <person name="Schachtman D."/>
        </authorList>
    </citation>
    <scope>NUCLEOTIDE SEQUENCE [LARGE SCALE GENOMIC DNA]</scope>
    <source>
        <strain evidence="3 4">4099</strain>
    </source>
</reference>
<feature type="domain" description="EAL" evidence="1">
    <location>
        <begin position="704"/>
        <end position="957"/>
    </location>
</feature>
<dbReference type="SMART" id="SM00065">
    <property type="entry name" value="GAF"/>
    <property type="match status" value="2"/>
</dbReference>
<gene>
    <name evidence="3" type="ORF">J2W68_002442</name>
</gene>
<dbReference type="Proteomes" id="UP001256588">
    <property type="component" value="Unassembled WGS sequence"/>
</dbReference>
<dbReference type="PROSITE" id="PS50887">
    <property type="entry name" value="GGDEF"/>
    <property type="match status" value="1"/>
</dbReference>
<dbReference type="PANTHER" id="PTHR33121:SF70">
    <property type="entry name" value="SIGNALING PROTEIN YKOW"/>
    <property type="match status" value="1"/>
</dbReference>
<dbReference type="InterPro" id="IPR043128">
    <property type="entry name" value="Rev_trsase/Diguanyl_cyclase"/>
</dbReference>
<dbReference type="InterPro" id="IPR050706">
    <property type="entry name" value="Cyclic-di-GMP_PDE-like"/>
</dbReference>
<dbReference type="Pfam" id="PF00563">
    <property type="entry name" value="EAL"/>
    <property type="match status" value="1"/>
</dbReference>
<keyword evidence="4" id="KW-1185">Reference proteome</keyword>
<evidence type="ECO:0000313" key="4">
    <source>
        <dbReference type="Proteomes" id="UP001256588"/>
    </source>
</evidence>
<dbReference type="CDD" id="cd01949">
    <property type="entry name" value="GGDEF"/>
    <property type="match status" value="1"/>
</dbReference>
<dbReference type="Pfam" id="PF13185">
    <property type="entry name" value="GAF_2"/>
    <property type="match status" value="1"/>
</dbReference>
<dbReference type="InterPro" id="IPR035919">
    <property type="entry name" value="EAL_sf"/>
</dbReference>
<evidence type="ECO:0000313" key="3">
    <source>
        <dbReference type="EMBL" id="MDR7193705.1"/>
    </source>
</evidence>
<dbReference type="InterPro" id="IPR003018">
    <property type="entry name" value="GAF"/>
</dbReference>